<dbReference type="AlphaFoldDB" id="A0A1X9ZIA7"/>
<keyword evidence="4 7" id="KW-0689">Ribosomal protein</keyword>
<evidence type="ECO:0000256" key="1">
    <source>
        <dbReference type="ARBA" id="ARBA00007151"/>
    </source>
</evidence>
<feature type="domain" description="Small ribosomal subunit protein uS7" evidence="9">
    <location>
        <begin position="8"/>
        <end position="148"/>
    </location>
</feature>
<dbReference type="GO" id="GO:0009507">
    <property type="term" value="C:chloroplast"/>
    <property type="evidence" value="ECO:0007669"/>
    <property type="project" value="UniProtKB-SubCell"/>
</dbReference>
<evidence type="ECO:0000313" key="10">
    <source>
        <dbReference type="EMBL" id="ARS45106.1"/>
    </source>
</evidence>
<organism evidence="10">
    <name type="scientific">Ostreobium sp. HV05007bc</name>
    <dbReference type="NCBI Taxonomy" id="1940403"/>
    <lineage>
        <taxon>Eukaryota</taxon>
        <taxon>Viridiplantae</taxon>
        <taxon>Chlorophyta</taxon>
        <taxon>core chlorophytes</taxon>
        <taxon>Ulvophyceae</taxon>
        <taxon>TCBD clade</taxon>
        <taxon>Bryopsidales</taxon>
        <taxon>Ostreobineae</taxon>
        <taxon>Ostreobiaceae</taxon>
        <taxon>Ostreobium</taxon>
    </lineage>
</organism>
<dbReference type="CDD" id="cd14871">
    <property type="entry name" value="uS7_Chloroplast"/>
    <property type="match status" value="1"/>
</dbReference>
<keyword evidence="5 7" id="KW-0687">Ribonucleoprotein</keyword>
<dbReference type="InterPro" id="IPR020606">
    <property type="entry name" value="Ribosomal_uS7_CS"/>
</dbReference>
<comment type="function">
    <text evidence="7">One of the primary rRNA binding proteins, it binds directly to 16S rRNA where it nucleates assembly of the head domain of the 30S subunit.</text>
</comment>
<dbReference type="Gene3D" id="1.10.455.10">
    <property type="entry name" value="Ribosomal protein S7 domain"/>
    <property type="match status" value="1"/>
</dbReference>
<dbReference type="Pfam" id="PF00177">
    <property type="entry name" value="Ribosomal_S7"/>
    <property type="match status" value="1"/>
</dbReference>
<protein>
    <recommendedName>
        <fullName evidence="6 7">Small ribosomal subunit protein uS7c</fullName>
    </recommendedName>
</protein>
<dbReference type="InterPro" id="IPR023798">
    <property type="entry name" value="Ribosomal_uS7_dom"/>
</dbReference>
<proteinExistence type="inferred from homology"/>
<dbReference type="InterPro" id="IPR036823">
    <property type="entry name" value="Ribosomal_uS7_dom_sf"/>
</dbReference>
<keyword evidence="10" id="KW-0934">Plastid</keyword>
<gene>
    <name evidence="7 10" type="primary">rps7</name>
</gene>
<dbReference type="GO" id="GO:0019843">
    <property type="term" value="F:rRNA binding"/>
    <property type="evidence" value="ECO:0007669"/>
    <property type="project" value="UniProtKB-UniRule"/>
</dbReference>
<evidence type="ECO:0000256" key="6">
    <source>
        <dbReference type="ARBA" id="ARBA00035151"/>
    </source>
</evidence>
<evidence type="ECO:0000256" key="3">
    <source>
        <dbReference type="ARBA" id="ARBA00022884"/>
    </source>
</evidence>
<dbReference type="NCBIfam" id="TIGR01029">
    <property type="entry name" value="rpsG_bact"/>
    <property type="match status" value="1"/>
</dbReference>
<dbReference type="InterPro" id="IPR000235">
    <property type="entry name" value="Ribosomal_uS7"/>
</dbReference>
<evidence type="ECO:0000256" key="4">
    <source>
        <dbReference type="ARBA" id="ARBA00022980"/>
    </source>
</evidence>
<name>A0A1X9ZIA7_9CHLO</name>
<dbReference type="GO" id="GO:0006412">
    <property type="term" value="P:translation"/>
    <property type="evidence" value="ECO:0007669"/>
    <property type="project" value="UniProtKB-UniRule"/>
</dbReference>
<dbReference type="GO" id="GO:0015935">
    <property type="term" value="C:small ribosomal subunit"/>
    <property type="evidence" value="ECO:0007669"/>
    <property type="project" value="InterPro"/>
</dbReference>
<dbReference type="GO" id="GO:0003735">
    <property type="term" value="F:structural constituent of ribosome"/>
    <property type="evidence" value="ECO:0007669"/>
    <property type="project" value="InterPro"/>
</dbReference>
<sequence>MPRYPLKKKYIIKPDPFYDSILIQKMTNQLMKKGKKNLARKILNQTLRQIEQKTQQDPIYIFEQAISNIVPAVEIKARRIGGAVYSIPIELSSERGVSIAIRWIIDCCNTKSSQSFTGKLTNEIIDASKKMGTAIRKRDEIHKMAESNARLM</sequence>
<dbReference type="SUPFAM" id="SSF47973">
    <property type="entry name" value="Ribosomal protein S7"/>
    <property type="match status" value="1"/>
</dbReference>
<evidence type="ECO:0000256" key="2">
    <source>
        <dbReference type="ARBA" id="ARBA00022730"/>
    </source>
</evidence>
<dbReference type="PIRSF" id="PIRSF002122">
    <property type="entry name" value="RPS7p_RPS7a_RPS5e_RPS7o"/>
    <property type="match status" value="1"/>
</dbReference>
<geneLocation type="chloroplast" evidence="10"/>
<dbReference type="PROSITE" id="PS00052">
    <property type="entry name" value="RIBOSOMAL_S7"/>
    <property type="match status" value="1"/>
</dbReference>
<keyword evidence="3 7" id="KW-0694">RNA-binding</keyword>
<evidence type="ECO:0000256" key="5">
    <source>
        <dbReference type="ARBA" id="ARBA00023274"/>
    </source>
</evidence>
<dbReference type="HAMAP" id="MF_00480_B">
    <property type="entry name" value="Ribosomal_uS7_B"/>
    <property type="match status" value="1"/>
</dbReference>
<comment type="subcellular location">
    <subcellularLocation>
        <location evidence="7">Plastid</location>
        <location evidence="7">Chloroplast</location>
    </subcellularLocation>
</comment>
<evidence type="ECO:0000259" key="9">
    <source>
        <dbReference type="Pfam" id="PF00177"/>
    </source>
</evidence>
<comment type="similarity">
    <text evidence="1 7 8">Belongs to the universal ribosomal protein uS7 family.</text>
</comment>
<comment type="subunit">
    <text evidence="7">Part of the 30S ribosomal subunit.</text>
</comment>
<keyword evidence="10" id="KW-0150">Chloroplast</keyword>
<accession>A0A1X9ZIA7</accession>
<evidence type="ECO:0000256" key="8">
    <source>
        <dbReference type="RuleBase" id="RU003619"/>
    </source>
</evidence>
<reference evidence="10" key="1">
    <citation type="submission" date="2017-03" db="EMBL/GenBank/DDBJ databases">
        <title>Phylogenetic position of the coral symbiont Ostreobium (Ulvophyceae) inferred from chloroplast genome data.</title>
        <authorList>
            <person name="Verbruggen H."/>
            <person name="Marcelino V.R."/>
            <person name="Guiry M.D."/>
            <person name="Cremen M.C."/>
            <person name="Jackson C.J."/>
        </authorList>
    </citation>
    <scope>NUCLEOTIDE SEQUENCE</scope>
    <source>
        <strain evidence="10">SN197</strain>
    </source>
</reference>
<keyword evidence="2 7" id="KW-0699">rRNA-binding</keyword>
<dbReference type="EMBL" id="KY766996">
    <property type="protein sequence ID" value="ARS45106.1"/>
    <property type="molecule type" value="Genomic_DNA"/>
</dbReference>
<dbReference type="PANTHER" id="PTHR11205">
    <property type="entry name" value="RIBOSOMAL PROTEIN S7"/>
    <property type="match status" value="1"/>
</dbReference>
<dbReference type="InterPro" id="IPR005717">
    <property type="entry name" value="Ribosomal_uS7_bac/org-type"/>
</dbReference>
<evidence type="ECO:0000256" key="7">
    <source>
        <dbReference type="HAMAP-Rule" id="MF_00480"/>
    </source>
</evidence>